<name>A0A369PYH5_9SPHI</name>
<comment type="caution">
    <text evidence="3">The sequence shown here is derived from an EMBL/GenBank/DDBJ whole genome shotgun (WGS) entry which is preliminary data.</text>
</comment>
<feature type="domain" description="CAAX prenyl protease 2/Lysostaphin resistance protein A-like" evidence="2">
    <location>
        <begin position="53"/>
        <end position="145"/>
    </location>
</feature>
<dbReference type="Pfam" id="PF02517">
    <property type="entry name" value="Rce1-like"/>
    <property type="match status" value="1"/>
</dbReference>
<keyword evidence="1" id="KW-1133">Transmembrane helix</keyword>
<dbReference type="Proteomes" id="UP000253961">
    <property type="component" value="Unassembled WGS sequence"/>
</dbReference>
<dbReference type="InterPro" id="IPR003675">
    <property type="entry name" value="Rce1/LyrA-like_dom"/>
</dbReference>
<evidence type="ECO:0000313" key="3">
    <source>
        <dbReference type="EMBL" id="RDC57312.1"/>
    </source>
</evidence>
<evidence type="ECO:0000259" key="2">
    <source>
        <dbReference type="Pfam" id="PF02517"/>
    </source>
</evidence>
<reference evidence="3 4" key="1">
    <citation type="submission" date="2018-07" db="EMBL/GenBank/DDBJ databases">
        <title>Pedobacter sp. nov., isolated from soil.</title>
        <authorList>
            <person name="Zhou L.Y."/>
            <person name="Du Z.J."/>
        </authorList>
    </citation>
    <scope>NUCLEOTIDE SEQUENCE [LARGE SCALE GENOMIC DNA]</scope>
    <source>
        <strain evidence="3 4">JDX94</strain>
    </source>
</reference>
<keyword evidence="4" id="KW-1185">Reference proteome</keyword>
<protein>
    <submittedName>
        <fullName evidence="3">CPBP family intramembrane metalloprotease</fullName>
    </submittedName>
</protein>
<proteinExistence type="predicted"/>
<evidence type="ECO:0000256" key="1">
    <source>
        <dbReference type="SAM" id="Phobius"/>
    </source>
</evidence>
<evidence type="ECO:0000313" key="4">
    <source>
        <dbReference type="Proteomes" id="UP000253961"/>
    </source>
</evidence>
<keyword evidence="3" id="KW-0645">Protease</keyword>
<sequence length="152" mass="18315">MIKVGLESKKILKYFFVFLFMKIINGYIFNYLNVVFFKLNNDQFDKISENEFFYIAIFFAPLIETLIFQLFLYRFLKLLKIKNTYIIILIMSLAFSQAHWYHWLYVVAAFVNALLLNTFYLKVYKLKNEFIAVLLTIILHSSYNLYGCLFVR</sequence>
<dbReference type="EMBL" id="QPKV01000003">
    <property type="protein sequence ID" value="RDC57312.1"/>
    <property type="molecule type" value="Genomic_DNA"/>
</dbReference>
<keyword evidence="1" id="KW-0812">Transmembrane</keyword>
<accession>A0A369PYH5</accession>
<keyword evidence="3" id="KW-0378">Hydrolase</keyword>
<dbReference type="GO" id="GO:0004175">
    <property type="term" value="F:endopeptidase activity"/>
    <property type="evidence" value="ECO:0007669"/>
    <property type="project" value="UniProtKB-ARBA"/>
</dbReference>
<feature type="transmembrane region" description="Helical" evidence="1">
    <location>
        <begin position="130"/>
        <end position="151"/>
    </location>
</feature>
<keyword evidence="3" id="KW-0482">Metalloprotease</keyword>
<dbReference type="AlphaFoldDB" id="A0A369PYH5"/>
<dbReference type="GO" id="GO:0080120">
    <property type="term" value="P:CAAX-box protein maturation"/>
    <property type="evidence" value="ECO:0007669"/>
    <property type="project" value="UniProtKB-ARBA"/>
</dbReference>
<feature type="transmembrane region" description="Helical" evidence="1">
    <location>
        <begin position="52"/>
        <end position="73"/>
    </location>
</feature>
<organism evidence="3 4">
    <name type="scientific">Pedobacter chinensis</name>
    <dbReference type="NCBI Taxonomy" id="2282421"/>
    <lineage>
        <taxon>Bacteria</taxon>
        <taxon>Pseudomonadati</taxon>
        <taxon>Bacteroidota</taxon>
        <taxon>Sphingobacteriia</taxon>
        <taxon>Sphingobacteriales</taxon>
        <taxon>Sphingobacteriaceae</taxon>
        <taxon>Pedobacter</taxon>
    </lineage>
</organism>
<feature type="transmembrane region" description="Helical" evidence="1">
    <location>
        <begin position="12"/>
        <end position="32"/>
    </location>
</feature>
<dbReference type="GO" id="GO:0008237">
    <property type="term" value="F:metallopeptidase activity"/>
    <property type="evidence" value="ECO:0007669"/>
    <property type="project" value="UniProtKB-KW"/>
</dbReference>
<keyword evidence="1" id="KW-0472">Membrane</keyword>
<feature type="transmembrane region" description="Helical" evidence="1">
    <location>
        <begin position="85"/>
        <end position="110"/>
    </location>
</feature>
<dbReference type="GO" id="GO:0006508">
    <property type="term" value="P:proteolysis"/>
    <property type="evidence" value="ECO:0007669"/>
    <property type="project" value="UniProtKB-KW"/>
</dbReference>
<gene>
    <name evidence="3" type="ORF">DU508_09075</name>
</gene>